<dbReference type="Gene3D" id="3.40.50.300">
    <property type="entry name" value="P-loop containing nucleotide triphosphate hydrolases"/>
    <property type="match status" value="1"/>
</dbReference>
<name>A0A543JIU8_9PSEU</name>
<reference evidence="2 3" key="1">
    <citation type="submission" date="2019-06" db="EMBL/GenBank/DDBJ databases">
        <title>Sequencing the genomes of 1000 actinobacteria strains.</title>
        <authorList>
            <person name="Klenk H.-P."/>
        </authorList>
    </citation>
    <scope>NUCLEOTIDE SEQUENCE [LARGE SCALE GENOMIC DNA]</scope>
    <source>
        <strain evidence="2 3">DSM 45456</strain>
    </source>
</reference>
<comment type="caution">
    <text evidence="2">The sequence shown here is derived from an EMBL/GenBank/DDBJ whole genome shotgun (WGS) entry which is preliminary data.</text>
</comment>
<dbReference type="Pfam" id="PF22738">
    <property type="entry name" value="NNH7"/>
    <property type="match status" value="1"/>
</dbReference>
<evidence type="ECO:0000313" key="3">
    <source>
        <dbReference type="Proteomes" id="UP000316628"/>
    </source>
</evidence>
<dbReference type="RefSeq" id="WP_141980581.1">
    <property type="nucleotide sequence ID" value="NZ_VFPP01000001.1"/>
</dbReference>
<dbReference type="InterPro" id="IPR027417">
    <property type="entry name" value="P-loop_NTPase"/>
</dbReference>
<gene>
    <name evidence="2" type="ORF">FHX81_5203</name>
</gene>
<feature type="domain" description="NACHT N-terminal Helical" evidence="1">
    <location>
        <begin position="3"/>
        <end position="215"/>
    </location>
</feature>
<proteinExistence type="predicted"/>
<dbReference type="EMBL" id="VFPP01000001">
    <property type="protein sequence ID" value="TQM82792.1"/>
    <property type="molecule type" value="Genomic_DNA"/>
</dbReference>
<sequence>MRRSFSYGDAVKLLGGDTGLVKLLDRVSAATVLATGGIDLLDARTEVVRVGKHLLSSLRDRVTGLHRVDRTRLLEAAHSILVVTSFFEALDEAGLPFRLRITKGEQVVLTGGTWSGSKRAVDLVELLSNTTVPVPSAELPPDAVIGDITAFYRFTAGEVVAFLAGFDAWDDLPPDERQRFVAAAQDVPVRAVSLYRARYRQLAVDCPEFAVWTSGIEHAATRAEVRTALEDMRGLLRRLAGAQPPDDRRAALARSYRAELDRPVVAGEVSSGLVLPALRQAYVAPRFMVAKADQGDDVSQDGWWSGVPVRADLDDYLAGYFTSSRATTAPLVVLGQPGAGKSLLTKMLAAQLPAEDFLPIRVVLRDVATDTTLQDQVEAAVTHATGERLTWPDLVRSAGPAIPVVLLDGFDELLQATGTSKSDYLARVREFQQREAAQGRAVIFVVTTRVAVANRARLAGSTVVLKLEPFADDQVRRWLDVWNTANPSATLSPEVALRFADLAGQPLLLFMLALYNAEGNALEAEGAELAKARLYERLLTRFARREVDKSLRDALDDQVDRAVEEELVRLSVVAFAMFNRGVQWIDETELDSDLNALLNPGARGVRDKLRLSSAQLAVGRFFFVHAARAAHDDQVSRTYEFLHATFGEYLVARLVHRVSLDVLAHVTRPRYGRQEIDTGWLEPVLSFAPLATRAPVVSFLRELFDDTPAADRTALYGLFTDLVDTVQHRPPGTGHPDYVPRPLPVARRIAACTANLVTLAVVVRGRLAEDDLRPTEWHALVLLWQSQLGGEESVRLTDVLDIERLRVNGQATLAVVLRKDRSPLPVDMAWLSDLGPDTQGAILPPLLDDFRRWETFRPTWSGGHALHTLEPLMANMGSAVNSFVPHQGEFHSLARLLLVVLVSSNPAERFAAYVTTLSALRNEAFRAGTAYSTLLFNALAADEVATVPLLREAVVAAPIARPRSMALNRCISRLYRETVAPEDVHQNFLRLPDKVDVEFMASGDEALLVALKNALFFTD</sequence>
<protein>
    <recommendedName>
        <fullName evidence="1">NACHT N-terminal Helical domain-containing protein</fullName>
    </recommendedName>
</protein>
<keyword evidence="3" id="KW-1185">Reference proteome</keyword>
<evidence type="ECO:0000259" key="1">
    <source>
        <dbReference type="Pfam" id="PF22738"/>
    </source>
</evidence>
<dbReference type="SUPFAM" id="SSF52540">
    <property type="entry name" value="P-loop containing nucleoside triphosphate hydrolases"/>
    <property type="match status" value="1"/>
</dbReference>
<dbReference type="OrthoDB" id="419933at2"/>
<organism evidence="2 3">
    <name type="scientific">Saccharothrix saharensis</name>
    <dbReference type="NCBI Taxonomy" id="571190"/>
    <lineage>
        <taxon>Bacteria</taxon>
        <taxon>Bacillati</taxon>
        <taxon>Actinomycetota</taxon>
        <taxon>Actinomycetes</taxon>
        <taxon>Pseudonocardiales</taxon>
        <taxon>Pseudonocardiaceae</taxon>
        <taxon>Saccharothrix</taxon>
    </lineage>
</organism>
<dbReference type="AlphaFoldDB" id="A0A543JIU8"/>
<dbReference type="InterPro" id="IPR054567">
    <property type="entry name" value="NNH7"/>
</dbReference>
<dbReference type="Proteomes" id="UP000316628">
    <property type="component" value="Unassembled WGS sequence"/>
</dbReference>
<evidence type="ECO:0000313" key="2">
    <source>
        <dbReference type="EMBL" id="TQM82792.1"/>
    </source>
</evidence>
<accession>A0A543JIU8</accession>